<dbReference type="PROSITE" id="PS50181">
    <property type="entry name" value="FBOX"/>
    <property type="match status" value="1"/>
</dbReference>
<sequence>MPPHILSLPTEILGQILSLLPVCSLLRFSCTSRYSYAMATANLRTLSLGIAPYHPHLPSKSLPHTYPYESWLRIPNMQDYTYNTLFNFQSALVSSLLVRYAAMLQHIDLSVWSLSVPMANALRSLHALKTLALRFDSGSHGRSAHRCHIAAERAEQRKAWEVLAQNPPVWSRRLCALKLENADLSTEQLGVLLAESGECREVVLERCSGVGSEFWPFLQSWRGRERLRVLELSDCGGLLGEETVTTIRSLKGLERLNLYDCQEIAAGLLQRWNEDVWRIADFVPPRSRAQGEDMVIEVDPAYMS</sequence>
<dbReference type="InterPro" id="IPR001810">
    <property type="entry name" value="F-box_dom"/>
</dbReference>
<dbReference type="Proteomes" id="UP001056012">
    <property type="component" value="Chromosome 8"/>
</dbReference>
<dbReference type="Gene3D" id="3.80.10.10">
    <property type="entry name" value="Ribonuclease Inhibitor"/>
    <property type="match status" value="1"/>
</dbReference>
<dbReference type="AlphaFoldDB" id="A0A9Q8ZKZ4"/>
<keyword evidence="3" id="KW-1185">Reference proteome</keyword>
<dbReference type="SUPFAM" id="SSF81383">
    <property type="entry name" value="F-box domain"/>
    <property type="match status" value="1"/>
</dbReference>
<dbReference type="InterPro" id="IPR036047">
    <property type="entry name" value="F-box-like_dom_sf"/>
</dbReference>
<dbReference type="InterPro" id="IPR032675">
    <property type="entry name" value="LRR_dom_sf"/>
</dbReference>
<feature type="domain" description="F-box" evidence="1">
    <location>
        <begin position="2"/>
        <end position="48"/>
    </location>
</feature>
<evidence type="ECO:0000313" key="3">
    <source>
        <dbReference type="Proteomes" id="UP001056012"/>
    </source>
</evidence>
<dbReference type="EMBL" id="CP089281">
    <property type="protein sequence ID" value="USP82603.1"/>
    <property type="molecule type" value="Genomic_DNA"/>
</dbReference>
<gene>
    <name evidence="2" type="ORF">yc1106_09877</name>
</gene>
<reference evidence="2" key="1">
    <citation type="submission" date="2021-12" db="EMBL/GenBank/DDBJ databases">
        <title>Curvularia clavata genome.</title>
        <authorList>
            <person name="Cao Y."/>
        </authorList>
    </citation>
    <scope>NUCLEOTIDE SEQUENCE</scope>
    <source>
        <strain evidence="2">Yc1106</strain>
    </source>
</reference>
<evidence type="ECO:0000259" key="1">
    <source>
        <dbReference type="PROSITE" id="PS50181"/>
    </source>
</evidence>
<organism evidence="2 3">
    <name type="scientific">Curvularia clavata</name>
    <dbReference type="NCBI Taxonomy" id="95742"/>
    <lineage>
        <taxon>Eukaryota</taxon>
        <taxon>Fungi</taxon>
        <taxon>Dikarya</taxon>
        <taxon>Ascomycota</taxon>
        <taxon>Pezizomycotina</taxon>
        <taxon>Dothideomycetes</taxon>
        <taxon>Pleosporomycetidae</taxon>
        <taxon>Pleosporales</taxon>
        <taxon>Pleosporineae</taxon>
        <taxon>Pleosporaceae</taxon>
        <taxon>Curvularia</taxon>
    </lineage>
</organism>
<protein>
    <recommendedName>
        <fullName evidence="1">F-box domain-containing protein</fullName>
    </recommendedName>
</protein>
<name>A0A9Q8ZKZ4_CURCL</name>
<dbReference type="CDD" id="cd09917">
    <property type="entry name" value="F-box_SF"/>
    <property type="match status" value="1"/>
</dbReference>
<accession>A0A9Q8ZKZ4</accession>
<dbReference type="SUPFAM" id="SSF52047">
    <property type="entry name" value="RNI-like"/>
    <property type="match status" value="1"/>
</dbReference>
<dbReference type="VEuPathDB" id="FungiDB:yc1106_09877"/>
<proteinExistence type="predicted"/>
<dbReference type="Gene3D" id="1.20.1280.50">
    <property type="match status" value="1"/>
</dbReference>
<dbReference type="OrthoDB" id="5425556at2759"/>
<dbReference type="Pfam" id="PF00646">
    <property type="entry name" value="F-box"/>
    <property type="match status" value="1"/>
</dbReference>
<evidence type="ECO:0000313" key="2">
    <source>
        <dbReference type="EMBL" id="USP82603.1"/>
    </source>
</evidence>